<comment type="caution">
    <text evidence="1">The sequence shown here is derived from an EMBL/GenBank/DDBJ whole genome shotgun (WGS) entry which is preliminary data.</text>
</comment>
<keyword evidence="2" id="KW-1185">Reference proteome</keyword>
<evidence type="ECO:0000313" key="1">
    <source>
        <dbReference type="EMBL" id="GLR68055.1"/>
    </source>
</evidence>
<organism evidence="1 2">
    <name type="scientific">Acidocella aquatica</name>
    <dbReference type="NCBI Taxonomy" id="1922313"/>
    <lineage>
        <taxon>Bacteria</taxon>
        <taxon>Pseudomonadati</taxon>
        <taxon>Pseudomonadota</taxon>
        <taxon>Alphaproteobacteria</taxon>
        <taxon>Acetobacterales</taxon>
        <taxon>Acidocellaceae</taxon>
        <taxon>Acidocella</taxon>
    </lineage>
</organism>
<reference evidence="2" key="1">
    <citation type="journal article" date="2019" name="Int. J. Syst. Evol. Microbiol.">
        <title>The Global Catalogue of Microorganisms (GCM) 10K type strain sequencing project: providing services to taxonomists for standard genome sequencing and annotation.</title>
        <authorList>
            <consortium name="The Broad Institute Genomics Platform"/>
            <consortium name="The Broad Institute Genome Sequencing Center for Infectious Disease"/>
            <person name="Wu L."/>
            <person name="Ma J."/>
        </authorList>
    </citation>
    <scope>NUCLEOTIDE SEQUENCE [LARGE SCALE GENOMIC DNA]</scope>
    <source>
        <strain evidence="2">NBRC 112502</strain>
    </source>
</reference>
<dbReference type="Proteomes" id="UP001156641">
    <property type="component" value="Unassembled WGS sequence"/>
</dbReference>
<dbReference type="RefSeq" id="WP_284258888.1">
    <property type="nucleotide sequence ID" value="NZ_BSOS01000073.1"/>
</dbReference>
<gene>
    <name evidence="1" type="ORF">GCM10010909_27360</name>
</gene>
<evidence type="ECO:0000313" key="2">
    <source>
        <dbReference type="Proteomes" id="UP001156641"/>
    </source>
</evidence>
<name>A0ABQ6A9K3_9PROT</name>
<proteinExistence type="predicted"/>
<evidence type="ECO:0008006" key="3">
    <source>
        <dbReference type="Google" id="ProtNLM"/>
    </source>
</evidence>
<protein>
    <recommendedName>
        <fullName evidence="3">DUF883 domain-containing protein</fullName>
    </recommendedName>
</protein>
<sequence>MTGPHTDTDATEINFLKQEFNRFRAELAGMKTKLSANPAEALEHFNTYLHSEEVAARLAALEHQLESFGGKAKDAGKGAVSRLEKEVAERPVTSVAIAFGIGLLAANLLRHR</sequence>
<accession>A0ABQ6A9K3</accession>
<dbReference type="EMBL" id="BSOS01000073">
    <property type="protein sequence ID" value="GLR68055.1"/>
    <property type="molecule type" value="Genomic_DNA"/>
</dbReference>